<sequence length="109" mass="12434">MKPRAYSRHKYSAELYKYVREVVGDTSTLKYYFAGMFSLTAGVNKTGQMTIRADQPLQIGSLLKDIKDANGNLILDDTIWQISNLEPIMDAFNTIESYRMRAVKFQGTI</sequence>
<proteinExistence type="predicted"/>
<protein>
    <submittedName>
        <fullName evidence="1">Uncharacterized protein</fullName>
    </submittedName>
</protein>
<organism evidence="1">
    <name type="scientific">uncultured Caudovirales phage</name>
    <dbReference type="NCBI Taxonomy" id="2100421"/>
    <lineage>
        <taxon>Viruses</taxon>
        <taxon>Duplodnaviria</taxon>
        <taxon>Heunggongvirae</taxon>
        <taxon>Uroviricota</taxon>
        <taxon>Caudoviricetes</taxon>
        <taxon>Peduoviridae</taxon>
        <taxon>Maltschvirus</taxon>
        <taxon>Maltschvirus maltsch</taxon>
    </lineage>
</organism>
<evidence type="ECO:0000313" key="1">
    <source>
        <dbReference type="EMBL" id="CAB4149603.1"/>
    </source>
</evidence>
<accession>A0A6J5MXA8</accession>
<gene>
    <name evidence="1" type="ORF">UFOVP552_12</name>
</gene>
<reference evidence="1" key="1">
    <citation type="submission" date="2020-04" db="EMBL/GenBank/DDBJ databases">
        <authorList>
            <person name="Chiriac C."/>
            <person name="Salcher M."/>
            <person name="Ghai R."/>
            <person name="Kavagutti S V."/>
        </authorList>
    </citation>
    <scope>NUCLEOTIDE SEQUENCE</scope>
</reference>
<dbReference type="EMBL" id="LR796523">
    <property type="protein sequence ID" value="CAB4149603.1"/>
    <property type="molecule type" value="Genomic_DNA"/>
</dbReference>
<name>A0A6J5MXA8_9CAUD</name>